<dbReference type="GO" id="GO:0005886">
    <property type="term" value="C:plasma membrane"/>
    <property type="evidence" value="ECO:0007669"/>
    <property type="project" value="UniProtKB-SubCell"/>
</dbReference>
<evidence type="ECO:0000313" key="13">
    <source>
        <dbReference type="EMBL" id="RGU90921.1"/>
    </source>
</evidence>
<sequence>MKKLVKFIFKLLLILIISFVGVFFGKGYWNYVQLTETKSVDEVVNEVRASPYYVDYDDISPNLIRATIAIEDRRFYDHGGFDYIGLVRAAVSQFDEDLLTSGGSTITQQLAKNLYGMFESSWDRKSTEFFVARYLEKHYSKNEIITLYVNVINYGNNYTGIYEASMGYLDTLPEDLTVAQASLLAGIPQSPSHYELVNHFSQAKQKQYAVLKAMAECGYILGSDIATYYNASV</sequence>
<evidence type="ECO:0000256" key="10">
    <source>
        <dbReference type="ARBA" id="ARBA00049902"/>
    </source>
</evidence>
<dbReference type="InterPro" id="IPR023346">
    <property type="entry name" value="Lysozyme-like_dom_sf"/>
</dbReference>
<keyword evidence="7 11" id="KW-0472">Membrane</keyword>
<feature type="transmembrane region" description="Helical" evidence="11">
    <location>
        <begin position="7"/>
        <end position="29"/>
    </location>
</feature>
<evidence type="ECO:0000256" key="6">
    <source>
        <dbReference type="ARBA" id="ARBA00022984"/>
    </source>
</evidence>
<keyword evidence="5" id="KW-0133">Cell shape</keyword>
<dbReference type="EMBL" id="QRYQ01000014">
    <property type="protein sequence ID" value="RGU90921.1"/>
    <property type="molecule type" value="Genomic_DNA"/>
</dbReference>
<comment type="catalytic activity">
    <reaction evidence="10">
        <text>[GlcNAc-(1-&gt;4)-Mur2Ac(oyl-L-Ala-gamma-D-Glu-L-Lys-D-Ala-D-Ala)](n)-di-trans,octa-cis-undecaprenyl diphosphate + beta-D-GlcNAc-(1-&gt;4)-Mur2Ac(oyl-L-Ala-gamma-D-Glu-L-Lys-D-Ala-D-Ala)-di-trans,octa-cis-undecaprenyl diphosphate = [GlcNAc-(1-&gt;4)-Mur2Ac(oyl-L-Ala-gamma-D-Glu-L-Lys-D-Ala-D-Ala)](n+1)-di-trans,octa-cis-undecaprenyl diphosphate + di-trans,octa-cis-undecaprenyl diphosphate + H(+)</text>
        <dbReference type="Rhea" id="RHEA:23708"/>
        <dbReference type="Rhea" id="RHEA-COMP:9602"/>
        <dbReference type="Rhea" id="RHEA-COMP:9603"/>
        <dbReference type="ChEBI" id="CHEBI:15378"/>
        <dbReference type="ChEBI" id="CHEBI:58405"/>
        <dbReference type="ChEBI" id="CHEBI:60033"/>
        <dbReference type="ChEBI" id="CHEBI:78435"/>
        <dbReference type="EC" id="2.4.99.28"/>
    </reaction>
</comment>
<evidence type="ECO:0000256" key="5">
    <source>
        <dbReference type="ARBA" id="ARBA00022960"/>
    </source>
</evidence>
<dbReference type="GeneID" id="66579811"/>
<name>A0A395WAY9_9FIRM</name>
<organism evidence="13 14">
    <name type="scientific">Holdemanella biformis</name>
    <dbReference type="NCBI Taxonomy" id="1735"/>
    <lineage>
        <taxon>Bacteria</taxon>
        <taxon>Bacillati</taxon>
        <taxon>Bacillota</taxon>
        <taxon>Erysipelotrichia</taxon>
        <taxon>Erysipelotrichales</taxon>
        <taxon>Erysipelotrichaceae</taxon>
        <taxon>Holdemanella</taxon>
    </lineage>
</organism>
<evidence type="ECO:0000259" key="12">
    <source>
        <dbReference type="Pfam" id="PF00912"/>
    </source>
</evidence>
<evidence type="ECO:0000256" key="4">
    <source>
        <dbReference type="ARBA" id="ARBA00022679"/>
    </source>
</evidence>
<protein>
    <recommendedName>
        <fullName evidence="9">peptidoglycan glycosyltransferase</fullName>
        <ecNumber evidence="9">2.4.99.28</ecNumber>
    </recommendedName>
</protein>
<dbReference type="GO" id="GO:0030288">
    <property type="term" value="C:outer membrane-bounded periplasmic space"/>
    <property type="evidence" value="ECO:0007669"/>
    <property type="project" value="TreeGrafter"/>
</dbReference>
<reference evidence="13 14" key="1">
    <citation type="submission" date="2018-08" db="EMBL/GenBank/DDBJ databases">
        <title>A genome reference for cultivated species of the human gut microbiota.</title>
        <authorList>
            <person name="Zou Y."/>
            <person name="Xue W."/>
            <person name="Luo G."/>
        </authorList>
    </citation>
    <scope>NUCLEOTIDE SEQUENCE [LARGE SCALE GENOMIC DNA]</scope>
    <source>
        <strain evidence="13 14">AF15-20</strain>
    </source>
</reference>
<comment type="subcellular location">
    <subcellularLocation>
        <location evidence="1">Cell membrane</location>
    </subcellularLocation>
</comment>
<keyword evidence="11" id="KW-0812">Transmembrane</keyword>
<dbReference type="PANTHER" id="PTHR32282:SF11">
    <property type="entry name" value="PENICILLIN-BINDING PROTEIN 1B"/>
    <property type="match status" value="1"/>
</dbReference>
<evidence type="ECO:0000256" key="3">
    <source>
        <dbReference type="ARBA" id="ARBA00022676"/>
    </source>
</evidence>
<dbReference type="Proteomes" id="UP000265489">
    <property type="component" value="Unassembled WGS sequence"/>
</dbReference>
<dbReference type="PANTHER" id="PTHR32282">
    <property type="entry name" value="BINDING PROTEIN TRANSPEPTIDASE, PUTATIVE-RELATED"/>
    <property type="match status" value="1"/>
</dbReference>
<keyword evidence="2" id="KW-1003">Cell membrane</keyword>
<dbReference type="SUPFAM" id="SSF53955">
    <property type="entry name" value="Lysozyme-like"/>
    <property type="match status" value="1"/>
</dbReference>
<dbReference type="Gene3D" id="1.10.3810.10">
    <property type="entry name" value="Biosynthetic peptidoglycan transglycosylase-like"/>
    <property type="match status" value="1"/>
</dbReference>
<dbReference type="InterPro" id="IPR036950">
    <property type="entry name" value="PBP_transglycosylase"/>
</dbReference>
<evidence type="ECO:0000256" key="2">
    <source>
        <dbReference type="ARBA" id="ARBA00022475"/>
    </source>
</evidence>
<accession>A0A395WAY9</accession>
<dbReference type="InterPro" id="IPR050396">
    <property type="entry name" value="Glycosyltr_51/Transpeptidase"/>
</dbReference>
<evidence type="ECO:0000256" key="11">
    <source>
        <dbReference type="SAM" id="Phobius"/>
    </source>
</evidence>
<dbReference type="AlphaFoldDB" id="A0A395WAY9"/>
<keyword evidence="8" id="KW-0961">Cell wall biogenesis/degradation</keyword>
<keyword evidence="11" id="KW-1133">Transmembrane helix</keyword>
<evidence type="ECO:0000256" key="9">
    <source>
        <dbReference type="ARBA" id="ARBA00044770"/>
    </source>
</evidence>
<dbReference type="RefSeq" id="WP_118325348.1">
    <property type="nucleotide sequence ID" value="NZ_QRYH01000013.1"/>
</dbReference>
<evidence type="ECO:0000256" key="8">
    <source>
        <dbReference type="ARBA" id="ARBA00023316"/>
    </source>
</evidence>
<dbReference type="GO" id="GO:0008360">
    <property type="term" value="P:regulation of cell shape"/>
    <property type="evidence" value="ECO:0007669"/>
    <property type="project" value="UniProtKB-KW"/>
</dbReference>
<evidence type="ECO:0000256" key="1">
    <source>
        <dbReference type="ARBA" id="ARBA00004236"/>
    </source>
</evidence>
<feature type="domain" description="Glycosyl transferase family 51" evidence="12">
    <location>
        <begin position="48"/>
        <end position="214"/>
    </location>
</feature>
<dbReference type="Pfam" id="PF00912">
    <property type="entry name" value="Transgly"/>
    <property type="match status" value="1"/>
</dbReference>
<dbReference type="GO" id="GO:0071555">
    <property type="term" value="P:cell wall organization"/>
    <property type="evidence" value="ECO:0007669"/>
    <property type="project" value="UniProtKB-KW"/>
</dbReference>
<dbReference type="EC" id="2.4.99.28" evidence="9"/>
<evidence type="ECO:0000256" key="7">
    <source>
        <dbReference type="ARBA" id="ARBA00023136"/>
    </source>
</evidence>
<keyword evidence="6" id="KW-0573">Peptidoglycan synthesis</keyword>
<dbReference type="GO" id="GO:0009252">
    <property type="term" value="P:peptidoglycan biosynthetic process"/>
    <property type="evidence" value="ECO:0007669"/>
    <property type="project" value="UniProtKB-KW"/>
</dbReference>
<dbReference type="InterPro" id="IPR001264">
    <property type="entry name" value="Glyco_trans_51"/>
</dbReference>
<keyword evidence="4" id="KW-0808">Transferase</keyword>
<dbReference type="GO" id="GO:0008955">
    <property type="term" value="F:peptidoglycan glycosyltransferase activity"/>
    <property type="evidence" value="ECO:0007669"/>
    <property type="project" value="UniProtKB-EC"/>
</dbReference>
<gene>
    <name evidence="13" type="ORF">DWW32_07705</name>
</gene>
<proteinExistence type="predicted"/>
<comment type="caution">
    <text evidence="13">The sequence shown here is derived from an EMBL/GenBank/DDBJ whole genome shotgun (WGS) entry which is preliminary data.</text>
</comment>
<keyword evidence="3" id="KW-0328">Glycosyltransferase</keyword>
<evidence type="ECO:0000313" key="14">
    <source>
        <dbReference type="Proteomes" id="UP000265489"/>
    </source>
</evidence>